<evidence type="ECO:0000259" key="10">
    <source>
        <dbReference type="PROSITE" id="PS50893"/>
    </source>
</evidence>
<keyword evidence="2" id="KW-0813">Transport</keyword>
<feature type="compositionally biased region" description="Polar residues" evidence="8">
    <location>
        <begin position="41"/>
        <end position="62"/>
    </location>
</feature>
<feature type="domain" description="ABC transmembrane type-1" evidence="11">
    <location>
        <begin position="120"/>
        <end position="364"/>
    </location>
</feature>
<dbReference type="SUPFAM" id="SSF90123">
    <property type="entry name" value="ABC transporter transmembrane region"/>
    <property type="match status" value="1"/>
</dbReference>
<dbReference type="InterPro" id="IPR027417">
    <property type="entry name" value="P-loop_NTPase"/>
</dbReference>
<evidence type="ECO:0000256" key="7">
    <source>
        <dbReference type="ARBA" id="ARBA00023136"/>
    </source>
</evidence>
<keyword evidence="3 9" id="KW-0812">Transmembrane</keyword>
<sequence length="636" mass="69486">MALFQLTLPCSSPLSYLKLESKPNHFITNPPILTLKPKPPSNSLHSSTPTTSKAFSNRLSQPKNSLDSIRPFIQSEWQPILKGWLCSAISVYSLSKIVPKMGKFSAVMGAVEVVRLREEGLVLGVLLLVRLIANYLQQAFLWEASLNSVYKIRVHVFERVLQRDLEFFEGRNGVSAGDIAYRITAEAADVADTVNSLLNSIVPSTLQLAAMATQMLVISPLLSLISALVIPSMVLVLGFLGEKLRKISKKAQVSIATLSAYLNEVLPSILFVKANNAELSESARFRSFACADFSACLKKKKMKALIPQIVQTIYFGVLLIFCVGSLAVSSGSFDCSGAVSFMTSLVLLIEPIQGIGKAYNELKQGEPAIERLFEITRFKSQVSEKPDAVDFDSINGEVKFCDVSFKYGDSFALVLNGLDLHIKAGETVALVGPSGEGKTTLVKLLLRLYDPLSGSILIDSHNIQSIRLESVRRHVGLVSQDIALFSGTVAQNIGYRDLMTGIDIERVKLAALTANADAFIETLPEQYQTNIGPRGSSLSGGQKQRLAIARALYQNPSILVLDEATSALDSRSELLVRQALQRLLKNRTVLVIAHRLETILMAERIFLLADGKLQEINRLSLLDGPHDSLASTALVI</sequence>
<dbReference type="GO" id="GO:0005524">
    <property type="term" value="F:ATP binding"/>
    <property type="evidence" value="ECO:0007669"/>
    <property type="project" value="UniProtKB-KW"/>
</dbReference>
<evidence type="ECO:0000313" key="12">
    <source>
        <dbReference type="EMBL" id="CAK9179182.1"/>
    </source>
</evidence>
<feature type="transmembrane region" description="Helical" evidence="9">
    <location>
        <begin position="215"/>
        <end position="240"/>
    </location>
</feature>
<accession>A0ABC8UBX9</accession>
<dbReference type="PROSITE" id="PS00211">
    <property type="entry name" value="ABC_TRANSPORTER_1"/>
    <property type="match status" value="1"/>
</dbReference>
<keyword evidence="4" id="KW-0547">Nucleotide-binding</keyword>
<dbReference type="FunFam" id="1.20.1560.10:FF:000096">
    <property type="entry name" value="ABC transporter related"/>
    <property type="match status" value="1"/>
</dbReference>
<dbReference type="InterPro" id="IPR036640">
    <property type="entry name" value="ABC1_TM_sf"/>
</dbReference>
<comment type="caution">
    <text evidence="12">The sequence shown here is derived from an EMBL/GenBank/DDBJ whole genome shotgun (WGS) entry which is preliminary data.</text>
</comment>
<dbReference type="PROSITE" id="PS50893">
    <property type="entry name" value="ABC_TRANSPORTER_2"/>
    <property type="match status" value="1"/>
</dbReference>
<evidence type="ECO:0000256" key="5">
    <source>
        <dbReference type="ARBA" id="ARBA00022840"/>
    </source>
</evidence>
<dbReference type="FunFam" id="3.40.50.300:FF:001371">
    <property type="entry name" value="ABC transporter ATP-binding protein"/>
    <property type="match status" value="1"/>
</dbReference>
<reference evidence="12 13" key="1">
    <citation type="submission" date="2024-02" db="EMBL/GenBank/DDBJ databases">
        <authorList>
            <person name="Vignale AGUSTIN F."/>
            <person name="Sosa J E."/>
            <person name="Modenutti C."/>
        </authorList>
    </citation>
    <scope>NUCLEOTIDE SEQUENCE [LARGE SCALE GENOMIC DNA]</scope>
</reference>
<keyword evidence="13" id="KW-1185">Reference proteome</keyword>
<evidence type="ECO:0000256" key="2">
    <source>
        <dbReference type="ARBA" id="ARBA00022448"/>
    </source>
</evidence>
<evidence type="ECO:0000259" key="11">
    <source>
        <dbReference type="PROSITE" id="PS50929"/>
    </source>
</evidence>
<dbReference type="SUPFAM" id="SSF52540">
    <property type="entry name" value="P-loop containing nucleoside triphosphate hydrolases"/>
    <property type="match status" value="1"/>
</dbReference>
<dbReference type="InterPro" id="IPR003439">
    <property type="entry name" value="ABC_transporter-like_ATP-bd"/>
</dbReference>
<keyword evidence="7 9" id="KW-0472">Membrane</keyword>
<dbReference type="InterPro" id="IPR017871">
    <property type="entry name" value="ABC_transporter-like_CS"/>
</dbReference>
<feature type="domain" description="ABC transporter" evidence="10">
    <location>
        <begin position="398"/>
        <end position="635"/>
    </location>
</feature>
<dbReference type="Gene3D" id="1.20.1560.10">
    <property type="entry name" value="ABC transporter type 1, transmembrane domain"/>
    <property type="match status" value="1"/>
</dbReference>
<keyword evidence="6 9" id="KW-1133">Transmembrane helix</keyword>
<protein>
    <recommendedName>
        <fullName evidence="14">ABC transporter B family member 29, chloroplastic</fullName>
    </recommendedName>
</protein>
<feature type="transmembrane region" description="Helical" evidence="9">
    <location>
        <begin position="309"/>
        <end position="328"/>
    </location>
</feature>
<dbReference type="InterPro" id="IPR039421">
    <property type="entry name" value="Type_1_exporter"/>
</dbReference>
<dbReference type="PROSITE" id="PS50929">
    <property type="entry name" value="ABC_TM1F"/>
    <property type="match status" value="1"/>
</dbReference>
<name>A0ABC8UBX9_9AQUA</name>
<dbReference type="Pfam" id="PF00005">
    <property type="entry name" value="ABC_tran"/>
    <property type="match status" value="1"/>
</dbReference>
<evidence type="ECO:0000256" key="1">
    <source>
        <dbReference type="ARBA" id="ARBA00004141"/>
    </source>
</evidence>
<comment type="subcellular location">
    <subcellularLocation>
        <location evidence="1">Membrane</location>
        <topology evidence="1">Multi-pass membrane protein</topology>
    </subcellularLocation>
</comment>
<dbReference type="EMBL" id="CAUOFW020007425">
    <property type="protein sequence ID" value="CAK9179182.1"/>
    <property type="molecule type" value="Genomic_DNA"/>
</dbReference>
<dbReference type="CDD" id="cd07346">
    <property type="entry name" value="ABC_6TM_exporters"/>
    <property type="match status" value="1"/>
</dbReference>
<evidence type="ECO:0000313" key="13">
    <source>
        <dbReference type="Proteomes" id="UP001642360"/>
    </source>
</evidence>
<dbReference type="InterPro" id="IPR003593">
    <property type="entry name" value="AAA+_ATPase"/>
</dbReference>
<dbReference type="PANTHER" id="PTHR24221">
    <property type="entry name" value="ATP-BINDING CASSETTE SUB-FAMILY B"/>
    <property type="match status" value="1"/>
</dbReference>
<organism evidence="12 13">
    <name type="scientific">Ilex paraguariensis</name>
    <name type="common">yerba mate</name>
    <dbReference type="NCBI Taxonomy" id="185542"/>
    <lineage>
        <taxon>Eukaryota</taxon>
        <taxon>Viridiplantae</taxon>
        <taxon>Streptophyta</taxon>
        <taxon>Embryophyta</taxon>
        <taxon>Tracheophyta</taxon>
        <taxon>Spermatophyta</taxon>
        <taxon>Magnoliopsida</taxon>
        <taxon>eudicotyledons</taxon>
        <taxon>Gunneridae</taxon>
        <taxon>Pentapetalae</taxon>
        <taxon>asterids</taxon>
        <taxon>campanulids</taxon>
        <taxon>Aquifoliales</taxon>
        <taxon>Aquifoliaceae</taxon>
        <taxon>Ilex</taxon>
    </lineage>
</organism>
<keyword evidence="5" id="KW-0067">ATP-binding</keyword>
<dbReference type="GO" id="GO:0016020">
    <property type="term" value="C:membrane"/>
    <property type="evidence" value="ECO:0007669"/>
    <property type="project" value="UniProtKB-SubCell"/>
</dbReference>
<dbReference type="Gene3D" id="3.40.50.300">
    <property type="entry name" value="P-loop containing nucleotide triphosphate hydrolases"/>
    <property type="match status" value="1"/>
</dbReference>
<dbReference type="Proteomes" id="UP001642360">
    <property type="component" value="Unassembled WGS sequence"/>
</dbReference>
<dbReference type="Pfam" id="PF00664">
    <property type="entry name" value="ABC_membrane"/>
    <property type="match status" value="1"/>
</dbReference>
<dbReference type="InterPro" id="IPR011527">
    <property type="entry name" value="ABC1_TM_dom"/>
</dbReference>
<dbReference type="SMART" id="SM00382">
    <property type="entry name" value="AAA"/>
    <property type="match status" value="1"/>
</dbReference>
<feature type="region of interest" description="Disordered" evidence="8">
    <location>
        <begin position="36"/>
        <end position="62"/>
    </location>
</feature>
<dbReference type="PANTHER" id="PTHR24221:SF630">
    <property type="entry name" value="ABC TRANSPORTER B FAMILY MEMBER 29, CHLOROPLASTIC"/>
    <property type="match status" value="1"/>
</dbReference>
<dbReference type="AlphaFoldDB" id="A0ABC8UBX9"/>
<proteinExistence type="predicted"/>
<evidence type="ECO:0000256" key="9">
    <source>
        <dbReference type="SAM" id="Phobius"/>
    </source>
</evidence>
<evidence type="ECO:0000256" key="4">
    <source>
        <dbReference type="ARBA" id="ARBA00022741"/>
    </source>
</evidence>
<gene>
    <name evidence="12" type="ORF">ILEXP_LOCUS49121</name>
</gene>
<evidence type="ECO:0000256" key="6">
    <source>
        <dbReference type="ARBA" id="ARBA00022989"/>
    </source>
</evidence>
<evidence type="ECO:0000256" key="8">
    <source>
        <dbReference type="SAM" id="MobiDB-lite"/>
    </source>
</evidence>
<evidence type="ECO:0000256" key="3">
    <source>
        <dbReference type="ARBA" id="ARBA00022692"/>
    </source>
</evidence>
<evidence type="ECO:0008006" key="14">
    <source>
        <dbReference type="Google" id="ProtNLM"/>
    </source>
</evidence>